<organism evidence="1 2">
    <name type="scientific">Corynebacterium segmentosum</name>
    <dbReference type="NCBI Taxonomy" id="43990"/>
    <lineage>
        <taxon>Bacteria</taxon>
        <taxon>Bacillati</taxon>
        <taxon>Actinomycetota</taxon>
        <taxon>Actinomycetes</taxon>
        <taxon>Mycobacteriales</taxon>
        <taxon>Corynebacteriaceae</taxon>
        <taxon>Corynebacterium</taxon>
    </lineage>
</organism>
<evidence type="ECO:0000313" key="2">
    <source>
        <dbReference type="Proteomes" id="UP000280707"/>
    </source>
</evidence>
<protein>
    <submittedName>
        <fullName evidence="1">Transposase for insertion sequence element</fullName>
    </submittedName>
</protein>
<evidence type="ECO:0000313" key="1">
    <source>
        <dbReference type="EMBL" id="VEH71899.1"/>
    </source>
</evidence>
<keyword evidence="2" id="KW-1185">Reference proteome</keyword>
<gene>
    <name evidence="1" type="ORF">NCTC934_00153</name>
</gene>
<dbReference type="Proteomes" id="UP000280707">
    <property type="component" value="Chromosome"/>
</dbReference>
<accession>A0ABY6TAN3</accession>
<proteinExistence type="predicted"/>
<sequence>MIQRCLVHAQRVIRRYTTSRPRTDAGKTIYALALKLTRVTTLEQAREWTLRLHDFGQVFKTFLNEKTPVPKERRTLNNQWEWTHLRIRKAYNSLLHLSRNNWLFTYLKPPPNVPDPKRWASTTNSLEGGINAQLKRIADAHRGRSGERQRKMLEWYLHTKKQLPDDPLNIARQCNYGQDQLAKVNDLAEENHNKADQETGRPAFYDNAIPTEYEHSIGIRKDPMK</sequence>
<dbReference type="EMBL" id="LR134408">
    <property type="protein sequence ID" value="VEH71899.1"/>
    <property type="molecule type" value="Genomic_DNA"/>
</dbReference>
<reference evidence="1 2" key="1">
    <citation type="submission" date="2018-12" db="EMBL/GenBank/DDBJ databases">
        <authorList>
            <consortium name="Pathogen Informatics"/>
        </authorList>
    </citation>
    <scope>NUCLEOTIDE SEQUENCE [LARGE SCALE GENOMIC DNA]</scope>
    <source>
        <strain evidence="1 2">NCTC934</strain>
    </source>
</reference>
<name>A0ABY6TAN3_9CORY</name>